<dbReference type="RefSeq" id="WP_101678440.1">
    <property type="nucleotide sequence ID" value="NZ_CP136958.1"/>
</dbReference>
<sequence>MPQLPVEPTPGLPQFRPLPYVAAGVSFAATRVALNYENLAWAAIFAVLTVLAFVVTFRDQGTRGVFAVYDHEEDAVYKSASGTIIALVTAMFFDATGDAFTPHFVIPPAVAEYGLFGLWSVTLSLGMIADARRLHKRRLNRMMRVLKQPIKALPPATSDVEQRAMYVLRDGGATGGWRMKIKTLAKKLGISKDEAVELCERMRDKGTIAIYSIGYKNKPHEWNVELTASGLAAAIRGSGTRS</sequence>
<feature type="transmembrane region" description="Helical" evidence="1">
    <location>
        <begin position="39"/>
        <end position="55"/>
    </location>
</feature>
<protein>
    <submittedName>
        <fullName evidence="2">Uncharacterized protein</fullName>
    </submittedName>
</protein>
<dbReference type="EMBL" id="CP136958">
    <property type="protein sequence ID" value="WOT02792.1"/>
    <property type="molecule type" value="Genomic_DNA"/>
</dbReference>
<evidence type="ECO:0000313" key="3">
    <source>
        <dbReference type="Proteomes" id="UP000234560"/>
    </source>
</evidence>
<reference evidence="2" key="1">
    <citation type="submission" date="2017-12" db="EMBL/GenBank/DDBJ databases">
        <authorList>
            <person name="Thomas-White K."/>
            <person name="Wolfe A.J."/>
        </authorList>
    </citation>
    <scope>NUCLEOTIDE SEQUENCE</scope>
    <source>
        <strain evidence="2">UMB0763</strain>
    </source>
</reference>
<evidence type="ECO:0000313" key="2">
    <source>
        <dbReference type="EMBL" id="WOT02792.1"/>
    </source>
</evidence>
<keyword evidence="1" id="KW-0472">Membrane</keyword>
<organism evidence="2 3">
    <name type="scientific">Corynebacterium pyruviciproducens</name>
    <dbReference type="NCBI Taxonomy" id="598660"/>
    <lineage>
        <taxon>Bacteria</taxon>
        <taxon>Bacillati</taxon>
        <taxon>Actinomycetota</taxon>
        <taxon>Actinomycetes</taxon>
        <taxon>Mycobacteriales</taxon>
        <taxon>Corynebacteriaceae</taxon>
        <taxon>Corynebacterium</taxon>
    </lineage>
</organism>
<proteinExistence type="predicted"/>
<evidence type="ECO:0000256" key="1">
    <source>
        <dbReference type="SAM" id="Phobius"/>
    </source>
</evidence>
<dbReference type="Proteomes" id="UP000234560">
    <property type="component" value="Chromosome"/>
</dbReference>
<gene>
    <name evidence="2" type="ORF">CYJ47_03190</name>
</gene>
<feature type="transmembrane region" description="Helical" evidence="1">
    <location>
        <begin position="75"/>
        <end position="93"/>
    </location>
</feature>
<keyword evidence="1" id="KW-0812">Transmembrane</keyword>
<accession>A0AAF0YSW6</accession>
<keyword evidence="1" id="KW-1133">Transmembrane helix</keyword>
<reference evidence="2" key="2">
    <citation type="submission" date="2023-10" db="EMBL/GenBank/DDBJ databases">
        <authorList>
            <person name="Choi B."/>
        </authorList>
    </citation>
    <scope>NUCLEOTIDE SEQUENCE</scope>
    <source>
        <strain evidence="2">UMB0763</strain>
    </source>
</reference>
<feature type="transmembrane region" description="Helical" evidence="1">
    <location>
        <begin position="113"/>
        <end position="134"/>
    </location>
</feature>
<dbReference type="AlphaFoldDB" id="A0AAF0YSW6"/>
<dbReference type="KEGG" id="cpyr:CYJ47_03190"/>
<name>A0AAF0YSW6_9CORY</name>